<gene>
    <name evidence="2" type="ORF">AAF712_000318</name>
</gene>
<sequence>MPLNVPGLLVPFQLLVKPSIIIPAVSVTDIRHINFRALKKAGYRGAIFDKDNCLTVPHKDRLVRELEASWKLCKDTFGEGNVIVVSNSAGTRMDAGGIQAESVSHHLGVPVLFHKSLKPGYSCIKSIRSYFQSLKTPIRDDELVVVGDRLFTDVVMARRMDGKTWRDRLPNTSNVGPAVDVTGKTALPIWTTGVWKREAMFMRYLEKTLLDLVLKYSRDGSSKRPDPLAFVVEPGPPSGPPKRNSFLWGPF</sequence>
<comment type="caution">
    <text evidence="2">The sequence shown here is derived from an EMBL/GenBank/DDBJ whole genome shotgun (WGS) entry which is preliminary data.</text>
</comment>
<dbReference type="SUPFAM" id="SSF56784">
    <property type="entry name" value="HAD-like"/>
    <property type="match status" value="1"/>
</dbReference>
<proteinExistence type="predicted"/>
<evidence type="ECO:0000313" key="3">
    <source>
        <dbReference type="Proteomes" id="UP001437256"/>
    </source>
</evidence>
<feature type="region of interest" description="Disordered" evidence="1">
    <location>
        <begin position="219"/>
        <end position="251"/>
    </location>
</feature>
<keyword evidence="3" id="KW-1185">Reference proteome</keyword>
<accession>A0ABR3AF54</accession>
<dbReference type="InterPro" id="IPR023214">
    <property type="entry name" value="HAD_sf"/>
</dbReference>
<dbReference type="EMBL" id="JBBXMP010000001">
    <property type="protein sequence ID" value="KAL0072555.1"/>
    <property type="molecule type" value="Genomic_DNA"/>
</dbReference>
<dbReference type="InterPro" id="IPR036412">
    <property type="entry name" value="HAD-like_sf"/>
</dbReference>
<reference evidence="2 3" key="1">
    <citation type="submission" date="2024-05" db="EMBL/GenBank/DDBJ databases">
        <title>A draft genome resource for the thread blight pathogen Marasmius tenuissimus strain MS-2.</title>
        <authorList>
            <person name="Yulfo-Soto G.E."/>
            <person name="Baruah I.K."/>
            <person name="Amoako-Attah I."/>
            <person name="Bukari Y."/>
            <person name="Meinhardt L.W."/>
            <person name="Bailey B.A."/>
            <person name="Cohen S.P."/>
        </authorList>
    </citation>
    <scope>NUCLEOTIDE SEQUENCE [LARGE SCALE GENOMIC DNA]</scope>
    <source>
        <strain evidence="2 3">MS-2</strain>
    </source>
</reference>
<organism evidence="2 3">
    <name type="scientific">Marasmius tenuissimus</name>
    <dbReference type="NCBI Taxonomy" id="585030"/>
    <lineage>
        <taxon>Eukaryota</taxon>
        <taxon>Fungi</taxon>
        <taxon>Dikarya</taxon>
        <taxon>Basidiomycota</taxon>
        <taxon>Agaricomycotina</taxon>
        <taxon>Agaricomycetes</taxon>
        <taxon>Agaricomycetidae</taxon>
        <taxon>Agaricales</taxon>
        <taxon>Marasmiineae</taxon>
        <taxon>Marasmiaceae</taxon>
        <taxon>Marasmius</taxon>
    </lineage>
</organism>
<dbReference type="Proteomes" id="UP001437256">
    <property type="component" value="Unassembled WGS sequence"/>
</dbReference>
<dbReference type="Pfam" id="PF09419">
    <property type="entry name" value="PGP_phosphatase"/>
    <property type="match status" value="1"/>
</dbReference>
<dbReference type="Gene3D" id="3.40.50.1000">
    <property type="entry name" value="HAD superfamily/HAD-like"/>
    <property type="match status" value="1"/>
</dbReference>
<dbReference type="InterPro" id="IPR027706">
    <property type="entry name" value="PGP_Pase"/>
</dbReference>
<evidence type="ECO:0000313" key="2">
    <source>
        <dbReference type="EMBL" id="KAL0072555.1"/>
    </source>
</evidence>
<name>A0ABR3AF54_9AGAR</name>
<protein>
    <submittedName>
        <fullName evidence="2">Uncharacterized protein</fullName>
    </submittedName>
</protein>
<evidence type="ECO:0000256" key="1">
    <source>
        <dbReference type="SAM" id="MobiDB-lite"/>
    </source>
</evidence>